<dbReference type="InterPro" id="IPR036909">
    <property type="entry name" value="Cyt_c-like_dom_sf"/>
</dbReference>
<dbReference type="RefSeq" id="WP_161141603.1">
    <property type="nucleotide sequence ID" value="NZ_SPKJ01000066.1"/>
</dbReference>
<keyword evidence="3 4" id="KW-0408">Iron</keyword>
<keyword evidence="2 4" id="KW-0479">Metal-binding</keyword>
<evidence type="ECO:0000313" key="8">
    <source>
        <dbReference type="Proteomes" id="UP000773614"/>
    </source>
</evidence>
<feature type="signal peptide" evidence="5">
    <location>
        <begin position="1"/>
        <end position="20"/>
    </location>
</feature>
<dbReference type="EMBL" id="SPKJ01000066">
    <property type="protein sequence ID" value="MYZ49262.1"/>
    <property type="molecule type" value="Genomic_DNA"/>
</dbReference>
<evidence type="ECO:0000256" key="3">
    <source>
        <dbReference type="ARBA" id="ARBA00023004"/>
    </source>
</evidence>
<comment type="caution">
    <text evidence="7">The sequence shown here is derived from an EMBL/GenBank/DDBJ whole genome shotgun (WGS) entry which is preliminary data.</text>
</comment>
<dbReference type="Proteomes" id="UP000773614">
    <property type="component" value="Unassembled WGS sequence"/>
</dbReference>
<evidence type="ECO:0000256" key="2">
    <source>
        <dbReference type="ARBA" id="ARBA00022723"/>
    </source>
</evidence>
<feature type="domain" description="Cytochrome c" evidence="6">
    <location>
        <begin position="280"/>
        <end position="401"/>
    </location>
</feature>
<dbReference type="InterPro" id="IPR010538">
    <property type="entry name" value="DHOR"/>
</dbReference>
<keyword evidence="8" id="KW-1185">Reference proteome</keyword>
<name>A0A964T7D9_9HYPH</name>
<keyword evidence="1 4" id="KW-0349">Heme</keyword>
<keyword evidence="5" id="KW-0732">Signal</keyword>
<evidence type="ECO:0000256" key="4">
    <source>
        <dbReference type="PROSITE-ProRule" id="PRU00433"/>
    </source>
</evidence>
<dbReference type="Gene3D" id="1.10.760.10">
    <property type="entry name" value="Cytochrome c-like domain"/>
    <property type="match status" value="1"/>
</dbReference>
<sequence>MTSKARILLAAATVLAPALAFGDAGLDREIGRALFERLWVPAPASTDAADGLGPLFNARACATCHSGAGGARFAAAPDGGISARGLVVRFGDAAGTPDPTYGRQLQDHAVNGLAAEGTLVAALAPDGSLEARPDLARGALRAGMRISLRNAPPLFGIGDRERVDEAAILARADPEDRDGDGISGRPRMVETAEGPRVGRYGWKGESADLETQVADAFALDLGLSSAAAPHPYGDCTRPEPDCLAAPTGESGLFEGHEISAEIVTLVADYLRGLAAKKPAPDRGQGARLFAAAGCAACHVPDMADTAGGRVRIFTDFLLHDMGEHLDDGVGGPGVASSEWRTPALVDLAPREGRRRYLHDGRAGTLEAAIRAHAGEAARARAKFLALEARDRSALLRYLESL</sequence>
<dbReference type="InterPro" id="IPR051395">
    <property type="entry name" value="Cytochrome_c_Peroxidase/MauG"/>
</dbReference>
<evidence type="ECO:0000256" key="5">
    <source>
        <dbReference type="SAM" id="SignalP"/>
    </source>
</evidence>
<dbReference type="PANTHER" id="PTHR30600:SF4">
    <property type="entry name" value="CYTOCHROME C DOMAIN-CONTAINING PROTEIN"/>
    <property type="match status" value="1"/>
</dbReference>
<reference evidence="7" key="1">
    <citation type="submission" date="2019-03" db="EMBL/GenBank/DDBJ databases">
        <title>Afifella sp. nov., isolated from activated sludge.</title>
        <authorList>
            <person name="Li Q."/>
            <person name="Liu Y."/>
        </authorList>
    </citation>
    <scope>NUCLEOTIDE SEQUENCE</scope>
    <source>
        <strain evidence="7">L72</strain>
    </source>
</reference>
<dbReference type="PROSITE" id="PS51007">
    <property type="entry name" value="CYTC"/>
    <property type="match status" value="1"/>
</dbReference>
<protein>
    <recommendedName>
        <fullName evidence="6">Cytochrome c domain-containing protein</fullName>
    </recommendedName>
</protein>
<organism evidence="7 8">
    <name type="scientific">Propylenella binzhouense</name>
    <dbReference type="NCBI Taxonomy" id="2555902"/>
    <lineage>
        <taxon>Bacteria</taxon>
        <taxon>Pseudomonadati</taxon>
        <taxon>Pseudomonadota</taxon>
        <taxon>Alphaproteobacteria</taxon>
        <taxon>Hyphomicrobiales</taxon>
        <taxon>Propylenellaceae</taxon>
        <taxon>Propylenella</taxon>
    </lineage>
</organism>
<feature type="chain" id="PRO_5037631648" description="Cytochrome c domain-containing protein" evidence="5">
    <location>
        <begin position="21"/>
        <end position="401"/>
    </location>
</feature>
<evidence type="ECO:0000256" key="1">
    <source>
        <dbReference type="ARBA" id="ARBA00022617"/>
    </source>
</evidence>
<evidence type="ECO:0000259" key="6">
    <source>
        <dbReference type="PROSITE" id="PS51007"/>
    </source>
</evidence>
<dbReference type="InterPro" id="IPR009056">
    <property type="entry name" value="Cyt_c-like_dom"/>
</dbReference>
<dbReference type="Pfam" id="PF06537">
    <property type="entry name" value="DHOR"/>
    <property type="match status" value="1"/>
</dbReference>
<proteinExistence type="predicted"/>
<dbReference type="OrthoDB" id="9805202at2"/>
<dbReference type="GO" id="GO:0009055">
    <property type="term" value="F:electron transfer activity"/>
    <property type="evidence" value="ECO:0007669"/>
    <property type="project" value="InterPro"/>
</dbReference>
<dbReference type="PANTHER" id="PTHR30600">
    <property type="entry name" value="CYTOCHROME C PEROXIDASE-RELATED"/>
    <property type="match status" value="1"/>
</dbReference>
<dbReference type="AlphaFoldDB" id="A0A964T7D9"/>
<dbReference type="GO" id="GO:0046872">
    <property type="term" value="F:metal ion binding"/>
    <property type="evidence" value="ECO:0007669"/>
    <property type="project" value="UniProtKB-KW"/>
</dbReference>
<dbReference type="GO" id="GO:0004130">
    <property type="term" value="F:cytochrome-c peroxidase activity"/>
    <property type="evidence" value="ECO:0007669"/>
    <property type="project" value="TreeGrafter"/>
</dbReference>
<gene>
    <name evidence="7" type="ORF">E4O86_16240</name>
</gene>
<accession>A0A964T7D9</accession>
<dbReference type="SUPFAM" id="SSF46626">
    <property type="entry name" value="Cytochrome c"/>
    <property type="match status" value="1"/>
</dbReference>
<dbReference type="GO" id="GO:0020037">
    <property type="term" value="F:heme binding"/>
    <property type="evidence" value="ECO:0007669"/>
    <property type="project" value="InterPro"/>
</dbReference>
<evidence type="ECO:0000313" key="7">
    <source>
        <dbReference type="EMBL" id="MYZ49262.1"/>
    </source>
</evidence>